<protein>
    <submittedName>
        <fullName evidence="5">Podoplanin</fullName>
    </submittedName>
</protein>
<evidence type="ECO:0000256" key="1">
    <source>
        <dbReference type="SAM" id="MobiDB-lite"/>
    </source>
</evidence>
<name>A0A0N4Y2B9_NIPBR</name>
<accession>A0A0N4Y2B9</accession>
<evidence type="ECO:0000313" key="4">
    <source>
        <dbReference type="Proteomes" id="UP000271162"/>
    </source>
</evidence>
<dbReference type="EMBL" id="UYSL01020210">
    <property type="protein sequence ID" value="VDL73437.1"/>
    <property type="molecule type" value="Genomic_DNA"/>
</dbReference>
<feature type="compositionally biased region" description="Basic and acidic residues" evidence="1">
    <location>
        <begin position="42"/>
        <end position="55"/>
    </location>
</feature>
<keyword evidence="2" id="KW-0472">Membrane</keyword>
<feature type="region of interest" description="Disordered" evidence="1">
    <location>
        <begin position="15"/>
        <end position="58"/>
    </location>
</feature>
<sequence>MHHCASYFLNRDFPGAEDPDSAGTGTQGAGSVTSSEPGQGSGDRHKADASREQGRKAGAGKDSFWLLFTILAVIAGILIIVAIILFVVATAQHGKMKAR</sequence>
<evidence type="ECO:0000256" key="2">
    <source>
        <dbReference type="SAM" id="Phobius"/>
    </source>
</evidence>
<evidence type="ECO:0000313" key="3">
    <source>
        <dbReference type="EMBL" id="VDL73437.1"/>
    </source>
</evidence>
<keyword evidence="4" id="KW-1185">Reference proteome</keyword>
<organism evidence="5">
    <name type="scientific">Nippostrongylus brasiliensis</name>
    <name type="common">Rat hookworm</name>
    <dbReference type="NCBI Taxonomy" id="27835"/>
    <lineage>
        <taxon>Eukaryota</taxon>
        <taxon>Metazoa</taxon>
        <taxon>Ecdysozoa</taxon>
        <taxon>Nematoda</taxon>
        <taxon>Chromadorea</taxon>
        <taxon>Rhabditida</taxon>
        <taxon>Rhabditina</taxon>
        <taxon>Rhabditomorpha</taxon>
        <taxon>Strongyloidea</taxon>
        <taxon>Heligmosomidae</taxon>
        <taxon>Nippostrongylus</taxon>
    </lineage>
</organism>
<dbReference type="WBParaSite" id="NBR_0000984701-mRNA-1">
    <property type="protein sequence ID" value="NBR_0000984701-mRNA-1"/>
    <property type="gene ID" value="NBR_0000984701"/>
</dbReference>
<reference evidence="3 4" key="2">
    <citation type="submission" date="2018-11" db="EMBL/GenBank/DDBJ databases">
        <authorList>
            <consortium name="Pathogen Informatics"/>
        </authorList>
    </citation>
    <scope>NUCLEOTIDE SEQUENCE [LARGE SCALE GENOMIC DNA]</scope>
</reference>
<gene>
    <name evidence="3" type="ORF">NBR_LOCUS9848</name>
</gene>
<feature type="transmembrane region" description="Helical" evidence="2">
    <location>
        <begin position="64"/>
        <end position="89"/>
    </location>
</feature>
<keyword evidence="2" id="KW-1133">Transmembrane helix</keyword>
<proteinExistence type="predicted"/>
<dbReference type="AlphaFoldDB" id="A0A0N4Y2B9"/>
<evidence type="ECO:0000313" key="5">
    <source>
        <dbReference type="WBParaSite" id="NBR_0000984701-mRNA-1"/>
    </source>
</evidence>
<feature type="compositionally biased region" description="Polar residues" evidence="1">
    <location>
        <begin position="29"/>
        <end position="38"/>
    </location>
</feature>
<keyword evidence="2" id="KW-0812">Transmembrane</keyword>
<reference evidence="5" key="1">
    <citation type="submission" date="2017-02" db="UniProtKB">
        <authorList>
            <consortium name="WormBaseParasite"/>
        </authorList>
    </citation>
    <scope>IDENTIFICATION</scope>
</reference>
<dbReference type="Proteomes" id="UP000271162">
    <property type="component" value="Unassembled WGS sequence"/>
</dbReference>